<dbReference type="RefSeq" id="WP_136532225.1">
    <property type="nucleotide sequence ID" value="NZ_STGX01000024.1"/>
</dbReference>
<reference evidence="2 3" key="1">
    <citation type="journal article" date="2018" name="Int. J. Syst. Evol. Microbiol.">
        <title>Glycomyces paridis sp. nov., isolated from the medicinal plant Paris polyphylla.</title>
        <authorList>
            <person name="Fang X.M."/>
            <person name="Bai J.L."/>
            <person name="Su J."/>
            <person name="Zhao L.L."/>
            <person name="Liu H.Y."/>
            <person name="Ma B.P."/>
            <person name="Zhang Y.Q."/>
            <person name="Yu L.Y."/>
        </authorList>
    </citation>
    <scope>NUCLEOTIDE SEQUENCE [LARGE SCALE GENOMIC DNA]</scope>
    <source>
        <strain evidence="2 3">CPCC 204357</strain>
    </source>
</reference>
<proteinExistence type="predicted"/>
<keyword evidence="3" id="KW-1185">Reference proteome</keyword>
<feature type="compositionally biased region" description="Pro residues" evidence="1">
    <location>
        <begin position="215"/>
        <end position="229"/>
    </location>
</feature>
<dbReference type="EMBL" id="STGX01000024">
    <property type="protein sequence ID" value="THV22032.1"/>
    <property type="molecule type" value="Genomic_DNA"/>
</dbReference>
<dbReference type="Proteomes" id="UP000305792">
    <property type="component" value="Unassembled WGS sequence"/>
</dbReference>
<dbReference type="AlphaFoldDB" id="A0A4S8P0B2"/>
<evidence type="ECO:0000313" key="2">
    <source>
        <dbReference type="EMBL" id="THV22032.1"/>
    </source>
</evidence>
<evidence type="ECO:0000256" key="1">
    <source>
        <dbReference type="SAM" id="MobiDB-lite"/>
    </source>
</evidence>
<accession>A0A4S8P0B2</accession>
<gene>
    <name evidence="2" type="ORF">E9998_23720</name>
</gene>
<sequence>MSDRGNGNVYGGGTYQGGTYQGGSYRSGRHSDDEEEQPQGADQRRNVDDEDSGTVKVARQGGQTGSARPPAPSSPPQGAVYGQGGQQAPTGQQVPTGQQNPTVYGRPPENPASARQGQPPAAPPAPPSARTGAQPPAGARTGAQPPRPPYGGQAQSPQQTPRPPEMRQTPPAGQPQAPQPPAPQPVSQQQRPPQPPAGPPPGMPSAPPNQYGQPRRPPQPVAPSQPPIAPVSAAPVSAPSISPVSVQPVSASPISGQPMSGSPVSGQPYSAQPASAQPYSGMPYSGAAPITGGPISSLPTSAGLFGVGSVSAGPTEGTVYGLPVTDRAVETASDAGKAIESVRSNPQIPTARALELMTSASPPSGLVIGRDAEQLPVVAPFFRPEETRINLIGGVYLARLLVFRALAIGTRVAVCTTRPQEWNGLGETATGRGDRLAVLHGDQPVTVEASQHSPALYVYDVGERGSQTKPVLGPWRTQLTVLPRLTNFADSLTGEAHMTVLQRLTAEEAQVARSAIRVNQEVLQWLQMLHDDMIAMLRKGQKERYLWCSPTSIESQMFGAPMRTY</sequence>
<name>A0A4S8P0B2_9ACTN</name>
<protein>
    <submittedName>
        <fullName evidence="2">Uncharacterized protein</fullName>
    </submittedName>
</protein>
<feature type="compositionally biased region" description="Polar residues" evidence="1">
    <location>
        <begin position="257"/>
        <end position="277"/>
    </location>
</feature>
<evidence type="ECO:0000313" key="3">
    <source>
        <dbReference type="Proteomes" id="UP000305792"/>
    </source>
</evidence>
<feature type="compositionally biased region" description="Low complexity" evidence="1">
    <location>
        <begin position="76"/>
        <end position="102"/>
    </location>
</feature>
<feature type="compositionally biased region" description="Gly residues" evidence="1">
    <location>
        <begin position="8"/>
        <end position="21"/>
    </location>
</feature>
<feature type="compositionally biased region" description="Low complexity" evidence="1">
    <location>
        <begin position="230"/>
        <end position="255"/>
    </location>
</feature>
<dbReference type="OrthoDB" id="4669120at2"/>
<organism evidence="2 3">
    <name type="scientific">Glycomyces paridis</name>
    <dbReference type="NCBI Taxonomy" id="2126555"/>
    <lineage>
        <taxon>Bacteria</taxon>
        <taxon>Bacillati</taxon>
        <taxon>Actinomycetota</taxon>
        <taxon>Actinomycetes</taxon>
        <taxon>Glycomycetales</taxon>
        <taxon>Glycomycetaceae</taxon>
        <taxon>Glycomyces</taxon>
    </lineage>
</organism>
<comment type="caution">
    <text evidence="2">The sequence shown here is derived from an EMBL/GenBank/DDBJ whole genome shotgun (WGS) entry which is preliminary data.</text>
</comment>
<feature type="compositionally biased region" description="Pro residues" evidence="1">
    <location>
        <begin position="192"/>
        <end position="207"/>
    </location>
</feature>
<feature type="region of interest" description="Disordered" evidence="1">
    <location>
        <begin position="1"/>
        <end position="277"/>
    </location>
</feature>